<proteinExistence type="inferred from homology"/>
<gene>
    <name evidence="2" type="ORF">TVAG_488660</name>
</gene>
<dbReference type="InterPro" id="IPR003226">
    <property type="entry name" value="MYG1_exonuclease"/>
</dbReference>
<evidence type="ECO:0008006" key="4">
    <source>
        <dbReference type="Google" id="ProtNLM"/>
    </source>
</evidence>
<dbReference type="eggNOG" id="KOG2948">
    <property type="taxonomic scope" value="Eukaryota"/>
</dbReference>
<dbReference type="EMBL" id="DS114110">
    <property type="protein sequence ID" value="EAX90412.1"/>
    <property type="molecule type" value="Genomic_DNA"/>
</dbReference>
<comment type="similarity">
    <text evidence="1">Belongs to the MYG1 family.</text>
</comment>
<dbReference type="GO" id="GO:0005634">
    <property type="term" value="C:nucleus"/>
    <property type="evidence" value="ECO:0000318"/>
    <property type="project" value="GO_Central"/>
</dbReference>
<evidence type="ECO:0000256" key="1">
    <source>
        <dbReference type="ARBA" id="ARBA00010105"/>
    </source>
</evidence>
<dbReference type="GO" id="GO:0005737">
    <property type="term" value="C:cytoplasm"/>
    <property type="evidence" value="ECO:0000318"/>
    <property type="project" value="GO_Central"/>
</dbReference>
<evidence type="ECO:0000313" key="3">
    <source>
        <dbReference type="Proteomes" id="UP000001542"/>
    </source>
</evidence>
<evidence type="ECO:0000313" key="2">
    <source>
        <dbReference type="EMBL" id="EAX90412.1"/>
    </source>
</evidence>
<organism evidence="2 3">
    <name type="scientific">Trichomonas vaginalis (strain ATCC PRA-98 / G3)</name>
    <dbReference type="NCBI Taxonomy" id="412133"/>
    <lineage>
        <taxon>Eukaryota</taxon>
        <taxon>Metamonada</taxon>
        <taxon>Parabasalia</taxon>
        <taxon>Trichomonadida</taxon>
        <taxon>Trichomonadidae</taxon>
        <taxon>Trichomonas</taxon>
    </lineage>
</organism>
<sequence length="313" mass="36223">MKICVHSGKFHANDVLSVFLLKSLDEYKNAEVIRTRDMEVINNCDIVCDVGGVYDHDKKRYDHHQTNFFMTYPNRKVPLSSCGLIYLHYGERAIREILKKNNRDAGKYIQFLIDSMYDNFVQEIDAIDNGFSQVEGRTSKYVITSDISSRIDYLNIRSEENMKEFNQAIDLIGEEFTFRLLRYCDCDVPAAEVTQKAYDSRFDVDPSGHIMVLSEFCDPRPHLKYIEKPDQPLIYFYLRQDGNLPWRIQTVEYPGSFKPRVRLPYGGLMEEDLSKACGIPGGKFCHKTGFLGVFYTYEGALAFARLALEKNLK</sequence>
<reference evidence="2" key="2">
    <citation type="journal article" date="2007" name="Science">
        <title>Draft genome sequence of the sexually transmitted pathogen Trichomonas vaginalis.</title>
        <authorList>
            <person name="Carlton J.M."/>
            <person name="Hirt R.P."/>
            <person name="Silva J.C."/>
            <person name="Delcher A.L."/>
            <person name="Schatz M."/>
            <person name="Zhao Q."/>
            <person name="Wortman J.R."/>
            <person name="Bidwell S.L."/>
            <person name="Alsmark U.C.M."/>
            <person name="Besteiro S."/>
            <person name="Sicheritz-Ponten T."/>
            <person name="Noel C.J."/>
            <person name="Dacks J.B."/>
            <person name="Foster P.G."/>
            <person name="Simillion C."/>
            <person name="Van de Peer Y."/>
            <person name="Miranda-Saavedra D."/>
            <person name="Barton G.J."/>
            <person name="Westrop G.D."/>
            <person name="Mueller S."/>
            <person name="Dessi D."/>
            <person name="Fiori P.L."/>
            <person name="Ren Q."/>
            <person name="Paulsen I."/>
            <person name="Zhang H."/>
            <person name="Bastida-Corcuera F.D."/>
            <person name="Simoes-Barbosa A."/>
            <person name="Brown M.T."/>
            <person name="Hayes R.D."/>
            <person name="Mukherjee M."/>
            <person name="Okumura C.Y."/>
            <person name="Schneider R."/>
            <person name="Smith A.J."/>
            <person name="Vanacova S."/>
            <person name="Villalvazo M."/>
            <person name="Haas B.J."/>
            <person name="Pertea M."/>
            <person name="Feldblyum T.V."/>
            <person name="Utterback T.R."/>
            <person name="Shu C.L."/>
            <person name="Osoegawa K."/>
            <person name="de Jong P.J."/>
            <person name="Hrdy I."/>
            <person name="Horvathova L."/>
            <person name="Zubacova Z."/>
            <person name="Dolezal P."/>
            <person name="Malik S.B."/>
            <person name="Logsdon J.M. Jr."/>
            <person name="Henze K."/>
            <person name="Gupta A."/>
            <person name="Wang C.C."/>
            <person name="Dunne R.L."/>
            <person name="Upcroft J.A."/>
            <person name="Upcroft P."/>
            <person name="White O."/>
            <person name="Salzberg S.L."/>
            <person name="Tang P."/>
            <person name="Chiu C.-H."/>
            <person name="Lee Y.-S."/>
            <person name="Embley T.M."/>
            <person name="Coombs G.H."/>
            <person name="Mottram J.C."/>
            <person name="Tachezy J."/>
            <person name="Fraser-Liggett C.M."/>
            <person name="Johnson P.J."/>
        </authorList>
    </citation>
    <scope>NUCLEOTIDE SEQUENCE [LARGE SCALE GENOMIC DNA]</scope>
    <source>
        <strain evidence="2">G3</strain>
    </source>
</reference>
<dbReference type="OrthoDB" id="10265310at2759"/>
<dbReference type="PANTHER" id="PTHR11215">
    <property type="entry name" value="METAL DEPENDENT HYDROLASE - RELATED"/>
    <property type="match status" value="1"/>
</dbReference>
<dbReference type="OMA" id="FHCDEVV"/>
<dbReference type="InParanoid" id="A2FXE9"/>
<dbReference type="VEuPathDB" id="TrichDB:TVAG_488660"/>
<dbReference type="AlphaFoldDB" id="A2FXE9"/>
<dbReference type="Proteomes" id="UP000001542">
    <property type="component" value="Unassembled WGS sequence"/>
</dbReference>
<keyword evidence="3" id="KW-1185">Reference proteome</keyword>
<accession>A2FXE9</accession>
<dbReference type="STRING" id="5722.A2FXE9"/>
<dbReference type="KEGG" id="tva:4748097"/>
<dbReference type="VEuPathDB" id="TrichDB:TVAGG3_0432360"/>
<reference evidence="2" key="1">
    <citation type="submission" date="2006-10" db="EMBL/GenBank/DDBJ databases">
        <authorList>
            <person name="Amadeo P."/>
            <person name="Zhao Q."/>
            <person name="Wortman J."/>
            <person name="Fraser-Liggett C."/>
            <person name="Carlton J."/>
        </authorList>
    </citation>
    <scope>NUCLEOTIDE SEQUENCE</scope>
    <source>
        <strain evidence="2">G3</strain>
    </source>
</reference>
<name>A2FXE9_TRIV3</name>
<dbReference type="RefSeq" id="XP_001303342.1">
    <property type="nucleotide sequence ID" value="XM_001303341.1"/>
</dbReference>
<protein>
    <recommendedName>
        <fullName evidence="4">Metal-dependent protein hydrolase</fullName>
    </recommendedName>
</protein>
<dbReference type="PANTHER" id="PTHR11215:SF1">
    <property type="entry name" value="MYG1 EXONUCLEASE"/>
    <property type="match status" value="1"/>
</dbReference>
<dbReference type="Pfam" id="PF03690">
    <property type="entry name" value="MYG1_exonuc"/>
    <property type="match status" value="1"/>
</dbReference>
<dbReference type="FunCoup" id="A2FXE9">
    <property type="interactions" value="1149"/>
</dbReference>